<proteinExistence type="predicted"/>
<evidence type="ECO:0000313" key="2">
    <source>
        <dbReference type="Proteomes" id="UP001160991"/>
    </source>
</evidence>
<accession>A0ABT6PFW2</accession>
<gene>
    <name evidence="1" type="ORF">QEZ38_09030</name>
</gene>
<sequence length="129" mass="14913">MMLSVELRIAVADVIMIDNLLNLLDVSQQIITSHFYYKDQELSYSSAIKWEQYFSSPATGYLHVGQIFVGRVVEDVMIIISGNSDIVDFIIEFRVEYLTDEDTNSIKKFILKSNRTISEKDIEVICEEY</sequence>
<comment type="caution">
    <text evidence="1">The sequence shown here is derived from an EMBL/GenBank/DDBJ whole genome shotgun (WGS) entry which is preliminary data.</text>
</comment>
<protein>
    <submittedName>
        <fullName evidence="1">Uncharacterized protein</fullName>
    </submittedName>
</protein>
<dbReference type="EMBL" id="JARZZP010000018">
    <property type="protein sequence ID" value="MDI1474831.1"/>
    <property type="molecule type" value="Genomic_DNA"/>
</dbReference>
<name>A0ABT6PFW2_9STRE</name>
<keyword evidence="2" id="KW-1185">Reference proteome</keyword>
<dbReference type="Proteomes" id="UP001160991">
    <property type="component" value="Unassembled WGS sequence"/>
</dbReference>
<evidence type="ECO:0000313" key="1">
    <source>
        <dbReference type="EMBL" id="MDI1474831.1"/>
    </source>
</evidence>
<reference evidence="1" key="1">
    <citation type="submission" date="2023-04" db="EMBL/GenBank/DDBJ databases">
        <title>A new Streptococcus species isolated from the patient with bacteremia.</title>
        <authorList>
            <person name="Chen Y.-S."/>
            <person name="Lee C.-Y."/>
            <person name="Chan C.-K."/>
        </authorList>
    </citation>
    <scope>NUCLEOTIDE SEQUENCE</scope>
    <source>
        <strain evidence="1">ST22-14</strain>
    </source>
</reference>
<organism evidence="1 2">
    <name type="scientific">Streptococcus taonis</name>
    <dbReference type="NCBI Taxonomy" id="3041623"/>
    <lineage>
        <taxon>Bacteria</taxon>
        <taxon>Bacillati</taxon>
        <taxon>Bacillota</taxon>
        <taxon>Bacilli</taxon>
        <taxon>Lactobacillales</taxon>
        <taxon>Streptococcaceae</taxon>
        <taxon>Streptococcus</taxon>
    </lineage>
</organism>